<evidence type="ECO:0000259" key="2">
    <source>
        <dbReference type="Pfam" id="PF03703"/>
    </source>
</evidence>
<dbReference type="EMBL" id="JABAGA010000008">
    <property type="protein sequence ID" value="NMF10248.1"/>
    <property type="molecule type" value="Genomic_DNA"/>
</dbReference>
<feature type="domain" description="YdbS-like PH" evidence="2">
    <location>
        <begin position="75"/>
        <end position="151"/>
    </location>
</feature>
<dbReference type="AlphaFoldDB" id="A0A2N6T094"/>
<dbReference type="STRING" id="1725.WU86_12415"/>
<evidence type="ECO:0000256" key="1">
    <source>
        <dbReference type="SAM" id="Phobius"/>
    </source>
</evidence>
<evidence type="ECO:0000313" key="5">
    <source>
        <dbReference type="Proteomes" id="UP000235363"/>
    </source>
</evidence>
<gene>
    <name evidence="4" type="ORF">CJ204_04110</name>
    <name evidence="3" type="ORF">HF852_11685</name>
</gene>
<dbReference type="PANTHER" id="PTHR34473:SF3">
    <property type="entry name" value="TRANSMEMBRANE PROTEIN-RELATED"/>
    <property type="match status" value="1"/>
</dbReference>
<sequence length="162" mass="18131">MMSLDLLDPDNPALSPVSPKLATARRITAAIWYLPPLIAFAALAVFLHVLWWIGAAAVAVVFIWNLWLIGRQVSAHRYREDDEDMIVARGRWWRSVTVVPYGRIQFIDIDEGPLLRLFGLATVKLNTASATSDAQLAGLPRADARALRERLSERARERMAGL</sequence>
<evidence type="ECO:0000313" key="3">
    <source>
        <dbReference type="EMBL" id="NMF10248.1"/>
    </source>
</evidence>
<feature type="transmembrane region" description="Helical" evidence="1">
    <location>
        <begin position="51"/>
        <end position="69"/>
    </location>
</feature>
<reference evidence="4 5" key="1">
    <citation type="submission" date="2017-09" db="EMBL/GenBank/DDBJ databases">
        <title>Bacterial strain isolated from the female urinary microbiota.</title>
        <authorList>
            <person name="Thomas-White K."/>
            <person name="Kumar N."/>
            <person name="Forster S."/>
            <person name="Putonti C."/>
            <person name="Lawley T."/>
            <person name="Wolfe A.J."/>
        </authorList>
    </citation>
    <scope>NUCLEOTIDE SEQUENCE [LARGE SCALE GENOMIC DNA]</scope>
    <source>
        <strain evidence="4 5">UMB0908</strain>
    </source>
</reference>
<dbReference type="Proteomes" id="UP000235363">
    <property type="component" value="Unassembled WGS sequence"/>
</dbReference>
<evidence type="ECO:0000313" key="4">
    <source>
        <dbReference type="EMBL" id="PMC62749.1"/>
    </source>
</evidence>
<accession>A0A2N6T094</accession>
<dbReference type="EMBL" id="PNHF01000007">
    <property type="protein sequence ID" value="PMC62749.1"/>
    <property type="molecule type" value="Genomic_DNA"/>
</dbReference>
<dbReference type="InterPro" id="IPR005182">
    <property type="entry name" value="YdbS-like_PH"/>
</dbReference>
<feature type="transmembrane region" description="Helical" evidence="1">
    <location>
        <begin position="27"/>
        <end position="45"/>
    </location>
</feature>
<proteinExistence type="predicted"/>
<keyword evidence="1" id="KW-0472">Membrane</keyword>
<dbReference type="Pfam" id="PF03703">
    <property type="entry name" value="bPH_2"/>
    <property type="match status" value="1"/>
</dbReference>
<reference evidence="3 6" key="2">
    <citation type="submission" date="2020-04" db="EMBL/GenBank/DDBJ databases">
        <authorList>
            <person name="Hitch T.C.A."/>
            <person name="Wylensek D."/>
            <person name="Clavel T."/>
        </authorList>
    </citation>
    <scope>NUCLEOTIDE SEQUENCE [LARGE SCALE GENOMIC DNA]</scope>
    <source>
        <strain evidence="3 6">BL-383-APC-2I</strain>
    </source>
</reference>
<dbReference type="OrthoDB" id="7364633at2"/>
<organism evidence="4 5">
    <name type="scientific">Corynebacterium xerosis</name>
    <dbReference type="NCBI Taxonomy" id="1725"/>
    <lineage>
        <taxon>Bacteria</taxon>
        <taxon>Bacillati</taxon>
        <taxon>Actinomycetota</taxon>
        <taxon>Actinomycetes</taxon>
        <taxon>Mycobacteriales</taxon>
        <taxon>Corynebacteriaceae</taxon>
        <taxon>Corynebacterium</taxon>
    </lineage>
</organism>
<dbReference type="Proteomes" id="UP000589552">
    <property type="component" value="Unassembled WGS sequence"/>
</dbReference>
<keyword evidence="1" id="KW-0812">Transmembrane</keyword>
<name>A0A2N6T094_9CORY</name>
<protein>
    <submittedName>
        <fullName evidence="3">PH domain-containing protein</fullName>
    </submittedName>
</protein>
<dbReference type="PANTHER" id="PTHR34473">
    <property type="entry name" value="UPF0699 TRANSMEMBRANE PROTEIN YDBS"/>
    <property type="match status" value="1"/>
</dbReference>
<comment type="caution">
    <text evidence="4">The sequence shown here is derived from an EMBL/GenBank/DDBJ whole genome shotgun (WGS) entry which is preliminary data.</text>
</comment>
<keyword evidence="1" id="KW-1133">Transmembrane helix</keyword>
<evidence type="ECO:0000313" key="6">
    <source>
        <dbReference type="Proteomes" id="UP000589552"/>
    </source>
</evidence>